<dbReference type="GO" id="GO:0071949">
    <property type="term" value="F:FAD binding"/>
    <property type="evidence" value="ECO:0007669"/>
    <property type="project" value="InterPro"/>
</dbReference>
<evidence type="ECO:0000313" key="7">
    <source>
        <dbReference type="Proteomes" id="UP000033070"/>
    </source>
</evidence>
<dbReference type="InterPro" id="IPR016169">
    <property type="entry name" value="FAD-bd_PCMH_sub2"/>
</dbReference>
<keyword evidence="4" id="KW-0274">FAD</keyword>
<dbReference type="KEGG" id="fam:OYT1_ch0262"/>
<dbReference type="InterPro" id="IPR016167">
    <property type="entry name" value="FAD-bd_PCMH_sub1"/>
</dbReference>
<comment type="similarity">
    <text evidence="2">Belongs to the FAD-binding oxidoreductase/transferase type 4 family.</text>
</comment>
<dbReference type="PROSITE" id="PS51387">
    <property type="entry name" value="FAD_PCMH"/>
    <property type="match status" value="1"/>
</dbReference>
<dbReference type="SUPFAM" id="SSF55103">
    <property type="entry name" value="FAD-linked oxidases, C-terminal domain"/>
    <property type="match status" value="1"/>
</dbReference>
<proteinExistence type="inferred from homology"/>
<organism evidence="6 7">
    <name type="scientific">Ferriphaselus amnicola</name>
    <dbReference type="NCBI Taxonomy" id="1188319"/>
    <lineage>
        <taxon>Bacteria</taxon>
        <taxon>Pseudomonadati</taxon>
        <taxon>Pseudomonadota</taxon>
        <taxon>Betaproteobacteria</taxon>
        <taxon>Nitrosomonadales</taxon>
        <taxon>Gallionellaceae</taxon>
        <taxon>Ferriphaselus</taxon>
    </lineage>
</organism>
<dbReference type="Pfam" id="PF02913">
    <property type="entry name" value="FAD-oxidase_C"/>
    <property type="match status" value="1"/>
</dbReference>
<dbReference type="InterPro" id="IPR016171">
    <property type="entry name" value="Vanillyl_alc_oxidase_C-sub2"/>
</dbReference>
<dbReference type="InterPro" id="IPR016166">
    <property type="entry name" value="FAD-bd_PCMH"/>
</dbReference>
<evidence type="ECO:0000256" key="1">
    <source>
        <dbReference type="ARBA" id="ARBA00001974"/>
    </source>
</evidence>
<dbReference type="PANTHER" id="PTHR43716">
    <property type="entry name" value="D-2-HYDROXYGLUTARATE DEHYDROGENASE, MITOCHONDRIAL"/>
    <property type="match status" value="1"/>
</dbReference>
<dbReference type="EMBL" id="AP018738">
    <property type="protein sequence ID" value="BBE49836.1"/>
    <property type="molecule type" value="Genomic_DNA"/>
</dbReference>
<evidence type="ECO:0000259" key="5">
    <source>
        <dbReference type="PROSITE" id="PS51387"/>
    </source>
</evidence>
<dbReference type="InterPro" id="IPR006094">
    <property type="entry name" value="Oxid_FAD_bind_N"/>
</dbReference>
<dbReference type="GO" id="GO:0022904">
    <property type="term" value="P:respiratory electron transport chain"/>
    <property type="evidence" value="ECO:0007669"/>
    <property type="project" value="TreeGrafter"/>
</dbReference>
<feature type="domain" description="FAD-binding PCMH-type" evidence="5">
    <location>
        <begin position="47"/>
        <end position="230"/>
    </location>
</feature>
<keyword evidence="7" id="KW-1185">Reference proteome</keyword>
<dbReference type="SUPFAM" id="SSF56176">
    <property type="entry name" value="FAD-binding/transporter-associated domain-like"/>
    <property type="match status" value="1"/>
</dbReference>
<dbReference type="RefSeq" id="WP_232013205.1">
    <property type="nucleotide sequence ID" value="NZ_AP018738.1"/>
</dbReference>
<dbReference type="FunFam" id="1.10.45.10:FF:000001">
    <property type="entry name" value="D-lactate dehydrogenase mitochondrial"/>
    <property type="match status" value="1"/>
</dbReference>
<dbReference type="Gene3D" id="3.30.70.2740">
    <property type="match status" value="1"/>
</dbReference>
<protein>
    <submittedName>
        <fullName evidence="6">Putative FAD-linked oxidoreductase</fullName>
    </submittedName>
</protein>
<evidence type="ECO:0000256" key="2">
    <source>
        <dbReference type="ARBA" id="ARBA00008000"/>
    </source>
</evidence>
<comment type="cofactor">
    <cofactor evidence="1">
        <name>FAD</name>
        <dbReference type="ChEBI" id="CHEBI:57692"/>
    </cofactor>
</comment>
<evidence type="ECO:0000313" key="6">
    <source>
        <dbReference type="EMBL" id="BBE49836.1"/>
    </source>
</evidence>
<reference evidence="6 7" key="1">
    <citation type="submission" date="2018-06" db="EMBL/GenBank/DDBJ databases">
        <title>OYT1 Genome Sequencing.</title>
        <authorList>
            <person name="Kato S."/>
            <person name="Itoh T."/>
            <person name="Ohkuma M."/>
        </authorList>
    </citation>
    <scope>NUCLEOTIDE SEQUENCE [LARGE SCALE GENOMIC DNA]</scope>
    <source>
        <strain evidence="6 7">OYT1</strain>
    </source>
</reference>
<evidence type="ECO:0000256" key="4">
    <source>
        <dbReference type="ARBA" id="ARBA00022827"/>
    </source>
</evidence>
<dbReference type="Gene3D" id="1.10.45.10">
    <property type="entry name" value="Vanillyl-alcohol Oxidase, Chain A, domain 4"/>
    <property type="match status" value="1"/>
</dbReference>
<dbReference type="Gene3D" id="3.30.43.10">
    <property type="entry name" value="Uridine Diphospho-n-acetylenolpyruvylglucosamine Reductase, domain 2"/>
    <property type="match status" value="1"/>
</dbReference>
<dbReference type="Proteomes" id="UP000033070">
    <property type="component" value="Chromosome"/>
</dbReference>
<accession>A0A2Z6G8N4</accession>
<dbReference type="Pfam" id="PF01565">
    <property type="entry name" value="FAD_binding_4"/>
    <property type="match status" value="1"/>
</dbReference>
<dbReference type="InterPro" id="IPR036318">
    <property type="entry name" value="FAD-bd_PCMH-like_sf"/>
</dbReference>
<keyword evidence="3" id="KW-0285">Flavoprotein</keyword>
<dbReference type="GO" id="GO:0003824">
    <property type="term" value="F:catalytic activity"/>
    <property type="evidence" value="ECO:0007669"/>
    <property type="project" value="InterPro"/>
</dbReference>
<dbReference type="InterPro" id="IPR051264">
    <property type="entry name" value="FAD-oxidored/transferase_4"/>
</dbReference>
<dbReference type="Gene3D" id="3.30.465.10">
    <property type="match status" value="1"/>
</dbReference>
<dbReference type="STRING" id="1188319.OYT1_00491"/>
<dbReference type="InterPro" id="IPR004113">
    <property type="entry name" value="FAD-bd_oxidored_4_C"/>
</dbReference>
<dbReference type="PANTHER" id="PTHR43716:SF2">
    <property type="entry name" value="BLL6224 PROTEIN"/>
    <property type="match status" value="1"/>
</dbReference>
<dbReference type="AlphaFoldDB" id="A0A2Z6G8N4"/>
<gene>
    <name evidence="6" type="ORF">OYT1_ch0262</name>
</gene>
<dbReference type="Gene3D" id="3.30.70.2190">
    <property type="match status" value="1"/>
</dbReference>
<sequence>MGALEQLSALRPMSRELISRLADIVGLPHLLTDTAAAPYCSDWRSRYSGTALAVAFPADTQQVSAIVALCSAHRVAIVPQGGNTSLCGASVPLADGTPQLVLNLSRMNRIRDVDATDYTMTVEAGCKLAELYEAADQAERLFPLGLTAIAPHCEIGGNLSTNAGGIGVLRYGNARDLVLGLEVVLPDGRIWNGLRRLRKDNTGYDLKHLFIGAEGTLGIITAAVLKLFPRPKSVATACIAVRDPAASVALLAHLRATCGDKISGFEIISRSCLDLVFKNIQDTHEPFARPHEWIVITQLSDVLAAPLDVALRDALQAFGDGILEFVVTTDKHHAERWWKLRKNISDAQKIEGLSIKHDISVPISRVAEFIAQASADLRTAYPGIRIVAFGHIGDGNIHYNASLFDAAQNTAFIAQHEPEVNRIVYEVVAKLDGSISAEHGLGQLKREEITHYKSCLELELMRNVKRALDPLNLMNPGKVI</sequence>
<dbReference type="InterPro" id="IPR016164">
    <property type="entry name" value="FAD-linked_Oxase-like_C"/>
</dbReference>
<name>A0A2Z6G8N4_9PROT</name>
<evidence type="ECO:0000256" key="3">
    <source>
        <dbReference type="ARBA" id="ARBA00022630"/>
    </source>
</evidence>